<feature type="transmembrane region" description="Helical" evidence="1">
    <location>
        <begin position="35"/>
        <end position="54"/>
    </location>
</feature>
<protein>
    <submittedName>
        <fullName evidence="2">DUF554 domain-containing protein</fullName>
    </submittedName>
</protein>
<dbReference type="PANTHER" id="PTHR36111">
    <property type="entry name" value="INNER MEMBRANE PROTEIN-RELATED"/>
    <property type="match status" value="1"/>
</dbReference>
<dbReference type="Pfam" id="PF04474">
    <property type="entry name" value="DUF554"/>
    <property type="match status" value="1"/>
</dbReference>
<keyword evidence="1" id="KW-0472">Membrane</keyword>
<evidence type="ECO:0000313" key="3">
    <source>
        <dbReference type="Proteomes" id="UP001058860"/>
    </source>
</evidence>
<feature type="transmembrane region" description="Helical" evidence="1">
    <location>
        <begin position="187"/>
        <end position="206"/>
    </location>
</feature>
<dbReference type="Proteomes" id="UP001058860">
    <property type="component" value="Chromosome"/>
</dbReference>
<dbReference type="EMBL" id="CP088295">
    <property type="protein sequence ID" value="UUY04387.1"/>
    <property type="molecule type" value="Genomic_DNA"/>
</dbReference>
<keyword evidence="1" id="KW-0812">Transmembrane</keyword>
<dbReference type="InterPro" id="IPR007563">
    <property type="entry name" value="DUF554"/>
</dbReference>
<dbReference type="PANTHER" id="PTHR36111:SF2">
    <property type="entry name" value="INNER MEMBRANE PROTEIN"/>
    <property type="match status" value="1"/>
</dbReference>
<feature type="transmembrane region" description="Helical" evidence="1">
    <location>
        <begin position="213"/>
        <end position="233"/>
    </location>
</feature>
<sequence length="234" mass="23756">MTGAGTLINVAAILAGTAAGVALGHRLSERLQQRVLAGLGLITLVLGLDLALAWRDTSALYVLGGVLLGALAGEALRLEDRLEDFGFALQHRLAAEGEPSKIAEGFVTASLLFCIGPLAVIGSFDDALRGDTTALATKAVLDGFAALALAAALGWGVALSAIAVLIYQGALTLFAGFLDGVLEGEALAAMTSAGGILIIGIALKLLDIKDVRVGNFLPALLFAPLLVGAWSLVS</sequence>
<name>A0ABY5PJ66_9ACTN</name>
<reference evidence="3" key="1">
    <citation type="submission" date="2021-11" db="EMBL/GenBank/DDBJ databases">
        <title>Cultivation dependent microbiological survey of springs from the worlds oldest radium mine currently devoted to the extraction of radon-saturated water.</title>
        <authorList>
            <person name="Kapinusova G."/>
            <person name="Smrhova T."/>
            <person name="Strejcek M."/>
            <person name="Suman J."/>
            <person name="Jani K."/>
            <person name="Pajer P."/>
            <person name="Uhlik O."/>
        </authorList>
    </citation>
    <scope>NUCLEOTIDE SEQUENCE [LARGE SCALE GENOMIC DNA]</scope>
    <source>
        <strain evidence="3">J379</strain>
    </source>
</reference>
<feature type="transmembrane region" description="Helical" evidence="1">
    <location>
        <begin position="144"/>
        <end position="167"/>
    </location>
</feature>
<feature type="transmembrane region" description="Helical" evidence="1">
    <location>
        <begin position="6"/>
        <end position="23"/>
    </location>
</feature>
<gene>
    <name evidence="2" type="ORF">LRS13_02325</name>
</gene>
<accession>A0ABY5PJ66</accession>
<dbReference type="RefSeq" id="WP_353864875.1">
    <property type="nucleotide sequence ID" value="NZ_CP088295.1"/>
</dbReference>
<proteinExistence type="predicted"/>
<evidence type="ECO:0000256" key="1">
    <source>
        <dbReference type="SAM" id="Phobius"/>
    </source>
</evidence>
<evidence type="ECO:0000313" key="2">
    <source>
        <dbReference type="EMBL" id="UUY04387.1"/>
    </source>
</evidence>
<keyword evidence="3" id="KW-1185">Reference proteome</keyword>
<keyword evidence="1" id="KW-1133">Transmembrane helix</keyword>
<organism evidence="2 3">
    <name type="scientific">Svornostia abyssi</name>
    <dbReference type="NCBI Taxonomy" id="2898438"/>
    <lineage>
        <taxon>Bacteria</taxon>
        <taxon>Bacillati</taxon>
        <taxon>Actinomycetota</taxon>
        <taxon>Thermoleophilia</taxon>
        <taxon>Solirubrobacterales</taxon>
        <taxon>Baekduiaceae</taxon>
        <taxon>Svornostia</taxon>
    </lineage>
</organism>